<evidence type="ECO:0000256" key="1">
    <source>
        <dbReference type="SAM" id="Phobius"/>
    </source>
</evidence>
<protein>
    <submittedName>
        <fullName evidence="2">Uncharacterized protein</fullName>
    </submittedName>
</protein>
<keyword evidence="1" id="KW-0812">Transmembrane</keyword>
<organism evidence="2 3">
    <name type="scientific">Candidatus Gottesmanbacteria bacterium RIFCSPHIGHO2_01_FULL_42_12</name>
    <dbReference type="NCBI Taxonomy" id="1798377"/>
    <lineage>
        <taxon>Bacteria</taxon>
        <taxon>Candidatus Gottesmaniibacteriota</taxon>
    </lineage>
</organism>
<dbReference type="EMBL" id="MFJG01000021">
    <property type="protein sequence ID" value="OGG06781.1"/>
    <property type="molecule type" value="Genomic_DNA"/>
</dbReference>
<dbReference type="STRING" id="1798377.A2872_00935"/>
<sequence>MKFGQYSFTPPPGIMTGDLSTLMSFATSLIQLILIIAVVAALLFILIGAVKWIISGGDKQALASAKSAITYAIIGLVLAFISFAILGLFSTFFNINLGTGK</sequence>
<feature type="transmembrane region" description="Helical" evidence="1">
    <location>
        <begin position="29"/>
        <end position="50"/>
    </location>
</feature>
<gene>
    <name evidence="2" type="ORF">A2872_00935</name>
</gene>
<name>A0A1F5Z2X1_9BACT</name>
<dbReference type="InterPro" id="IPR043993">
    <property type="entry name" value="T4SS_pilin"/>
</dbReference>
<reference evidence="2 3" key="1">
    <citation type="journal article" date="2016" name="Nat. Commun.">
        <title>Thousands of microbial genomes shed light on interconnected biogeochemical processes in an aquifer system.</title>
        <authorList>
            <person name="Anantharaman K."/>
            <person name="Brown C.T."/>
            <person name="Hug L.A."/>
            <person name="Sharon I."/>
            <person name="Castelle C.J."/>
            <person name="Probst A.J."/>
            <person name="Thomas B.C."/>
            <person name="Singh A."/>
            <person name="Wilkins M.J."/>
            <person name="Karaoz U."/>
            <person name="Brodie E.L."/>
            <person name="Williams K.H."/>
            <person name="Hubbard S.S."/>
            <person name="Banfield J.F."/>
        </authorList>
    </citation>
    <scope>NUCLEOTIDE SEQUENCE [LARGE SCALE GENOMIC DNA]</scope>
</reference>
<proteinExistence type="predicted"/>
<evidence type="ECO:0000313" key="3">
    <source>
        <dbReference type="Proteomes" id="UP000178681"/>
    </source>
</evidence>
<evidence type="ECO:0000313" key="2">
    <source>
        <dbReference type="EMBL" id="OGG06781.1"/>
    </source>
</evidence>
<dbReference type="Proteomes" id="UP000178681">
    <property type="component" value="Unassembled WGS sequence"/>
</dbReference>
<dbReference type="AlphaFoldDB" id="A0A1F5Z2X1"/>
<dbReference type="Pfam" id="PF18895">
    <property type="entry name" value="T4SS_pilin"/>
    <property type="match status" value="1"/>
</dbReference>
<feature type="transmembrane region" description="Helical" evidence="1">
    <location>
        <begin position="71"/>
        <end position="95"/>
    </location>
</feature>
<keyword evidence="1" id="KW-1133">Transmembrane helix</keyword>
<accession>A0A1F5Z2X1</accession>
<comment type="caution">
    <text evidence="2">The sequence shown here is derived from an EMBL/GenBank/DDBJ whole genome shotgun (WGS) entry which is preliminary data.</text>
</comment>
<keyword evidence="1" id="KW-0472">Membrane</keyword>